<comment type="similarity">
    <text evidence="1 2">Belongs to the short-chain dehydrogenases/reductases (SDR) family.</text>
</comment>
<proteinExistence type="inferred from homology"/>
<gene>
    <name evidence="4" type="ORF">RAS12_19155</name>
</gene>
<name>A0ABY9LVY2_9BURK</name>
<dbReference type="CDD" id="cd05233">
    <property type="entry name" value="SDR_c"/>
    <property type="match status" value="1"/>
</dbReference>
<dbReference type="PANTHER" id="PTHR42879">
    <property type="entry name" value="3-OXOACYL-(ACYL-CARRIER-PROTEIN) REDUCTASE"/>
    <property type="match status" value="1"/>
</dbReference>
<dbReference type="PANTHER" id="PTHR42879:SF2">
    <property type="entry name" value="3-OXOACYL-[ACYL-CARRIER-PROTEIN] REDUCTASE FABG"/>
    <property type="match status" value="1"/>
</dbReference>
<dbReference type="InterPro" id="IPR036291">
    <property type="entry name" value="NAD(P)-bd_dom_sf"/>
</dbReference>
<dbReference type="SUPFAM" id="SSF51735">
    <property type="entry name" value="NAD(P)-binding Rossmann-fold domains"/>
    <property type="match status" value="1"/>
</dbReference>
<evidence type="ECO:0000256" key="2">
    <source>
        <dbReference type="RuleBase" id="RU000363"/>
    </source>
</evidence>
<dbReference type="NCBIfam" id="NF009466">
    <property type="entry name" value="PRK12826.1-2"/>
    <property type="match status" value="1"/>
</dbReference>
<sequence length="263" mass="26987">MNTTPQPLAGRHALVTGGARGIGLASARALLQRGARVTLLGRDGAALDAAADSLASLGQVQAVSADIADEASVRAAFAQAESEFGPVLVLVNNAGQAVSQRFDRTDSALWQQMIAVNLTGTFHCIQAALPGMLQAQWGRVINVASTAGLIGYGYVSAYCAAKHGVIGLTRSLALETAQKGVTVNAVCPGYTETDIVRGAVTNIVEKTGMTPEAARAKLAERNPQGRLVQPEEVAETVAWLALPASASINGQAIAVDGGEVMTG</sequence>
<dbReference type="Proteomes" id="UP001234798">
    <property type="component" value="Chromosome"/>
</dbReference>
<feature type="domain" description="Ketoreductase" evidence="3">
    <location>
        <begin position="11"/>
        <end position="189"/>
    </location>
</feature>
<dbReference type="EMBL" id="CP132976">
    <property type="protein sequence ID" value="WMD18736.1"/>
    <property type="molecule type" value="Genomic_DNA"/>
</dbReference>
<dbReference type="SMART" id="SM00822">
    <property type="entry name" value="PKS_KR"/>
    <property type="match status" value="1"/>
</dbReference>
<dbReference type="PROSITE" id="PS00061">
    <property type="entry name" value="ADH_SHORT"/>
    <property type="match status" value="1"/>
</dbReference>
<dbReference type="PRINTS" id="PR00080">
    <property type="entry name" value="SDRFAMILY"/>
</dbReference>
<accession>A0ABY9LVY2</accession>
<dbReference type="InterPro" id="IPR020904">
    <property type="entry name" value="Sc_DH/Rdtase_CS"/>
</dbReference>
<dbReference type="InterPro" id="IPR002347">
    <property type="entry name" value="SDR_fam"/>
</dbReference>
<organism evidence="4 5">
    <name type="scientific">Achromobacter seleniivolatilans</name>
    <dbReference type="NCBI Taxonomy" id="3047478"/>
    <lineage>
        <taxon>Bacteria</taxon>
        <taxon>Pseudomonadati</taxon>
        <taxon>Pseudomonadota</taxon>
        <taxon>Betaproteobacteria</taxon>
        <taxon>Burkholderiales</taxon>
        <taxon>Alcaligenaceae</taxon>
        <taxon>Achromobacter</taxon>
    </lineage>
</organism>
<reference evidence="4 5" key="1">
    <citation type="submission" date="2023-08" db="EMBL/GenBank/DDBJ databases">
        <title>Achromobacter seleniivolatilans sp. nov., isolated from seleniferous soil.</title>
        <authorList>
            <person name="Zhang S."/>
            <person name="Li K."/>
            <person name="Peng J."/>
            <person name="Zhao Q."/>
            <person name="Wang H."/>
            <person name="Guo Y."/>
        </authorList>
    </citation>
    <scope>NUCLEOTIDE SEQUENCE [LARGE SCALE GENOMIC DNA]</scope>
    <source>
        <strain evidence="4 5">R39</strain>
    </source>
</reference>
<dbReference type="InterPro" id="IPR050259">
    <property type="entry name" value="SDR"/>
</dbReference>
<dbReference type="Gene3D" id="3.40.50.720">
    <property type="entry name" value="NAD(P)-binding Rossmann-like Domain"/>
    <property type="match status" value="1"/>
</dbReference>
<evidence type="ECO:0000259" key="3">
    <source>
        <dbReference type="SMART" id="SM00822"/>
    </source>
</evidence>
<evidence type="ECO:0000313" key="4">
    <source>
        <dbReference type="EMBL" id="WMD18736.1"/>
    </source>
</evidence>
<protein>
    <submittedName>
        <fullName evidence="4">SDR family NAD(P)-dependent oxidoreductase</fullName>
    </submittedName>
</protein>
<evidence type="ECO:0000313" key="5">
    <source>
        <dbReference type="Proteomes" id="UP001234798"/>
    </source>
</evidence>
<evidence type="ECO:0000256" key="1">
    <source>
        <dbReference type="ARBA" id="ARBA00006484"/>
    </source>
</evidence>
<dbReference type="RefSeq" id="WP_306938103.1">
    <property type="nucleotide sequence ID" value="NZ_CP132976.1"/>
</dbReference>
<keyword evidence="5" id="KW-1185">Reference proteome</keyword>
<dbReference type="PRINTS" id="PR00081">
    <property type="entry name" value="GDHRDH"/>
</dbReference>
<dbReference type="Pfam" id="PF00106">
    <property type="entry name" value="adh_short"/>
    <property type="match status" value="1"/>
</dbReference>
<dbReference type="InterPro" id="IPR057326">
    <property type="entry name" value="KR_dom"/>
</dbReference>